<dbReference type="InterPro" id="IPR029344">
    <property type="entry name" value="SLBP_RNA_bind"/>
</dbReference>
<feature type="compositionally biased region" description="Basic and acidic residues" evidence="3">
    <location>
        <begin position="109"/>
        <end position="121"/>
    </location>
</feature>
<dbReference type="EMBL" id="BPLR01009016">
    <property type="protein sequence ID" value="GIY29057.1"/>
    <property type="molecule type" value="Genomic_DNA"/>
</dbReference>
<organism evidence="5 6">
    <name type="scientific">Caerostris extrusa</name>
    <name type="common">Bark spider</name>
    <name type="synonym">Caerostris bankana</name>
    <dbReference type="NCBI Taxonomy" id="172846"/>
    <lineage>
        <taxon>Eukaryota</taxon>
        <taxon>Metazoa</taxon>
        <taxon>Ecdysozoa</taxon>
        <taxon>Arthropoda</taxon>
        <taxon>Chelicerata</taxon>
        <taxon>Arachnida</taxon>
        <taxon>Araneae</taxon>
        <taxon>Araneomorphae</taxon>
        <taxon>Entelegynae</taxon>
        <taxon>Araneoidea</taxon>
        <taxon>Araneidae</taxon>
        <taxon>Caerostris</taxon>
    </lineage>
</organism>
<dbReference type="GO" id="GO:0003729">
    <property type="term" value="F:mRNA binding"/>
    <property type="evidence" value="ECO:0007669"/>
    <property type="project" value="InterPro"/>
</dbReference>
<dbReference type="PANTHER" id="PTHR17408:SF0">
    <property type="entry name" value="HISTONE RNA HAIRPIN-BINDING PROTEIN"/>
    <property type="match status" value="1"/>
</dbReference>
<evidence type="ECO:0000256" key="1">
    <source>
        <dbReference type="ARBA" id="ARBA00006151"/>
    </source>
</evidence>
<evidence type="ECO:0000256" key="3">
    <source>
        <dbReference type="SAM" id="MobiDB-lite"/>
    </source>
</evidence>
<reference evidence="5 6" key="1">
    <citation type="submission" date="2021-06" db="EMBL/GenBank/DDBJ databases">
        <title>Caerostris extrusa draft genome.</title>
        <authorList>
            <person name="Kono N."/>
            <person name="Arakawa K."/>
        </authorList>
    </citation>
    <scope>NUCLEOTIDE SEQUENCE [LARGE SCALE GENOMIC DNA]</scope>
</reference>
<feature type="compositionally biased region" description="Basic and acidic residues" evidence="3">
    <location>
        <begin position="81"/>
        <end position="94"/>
    </location>
</feature>
<dbReference type="Gene3D" id="1.10.8.1120">
    <property type="entry name" value="Histone RNA hairpin-binding protein RNA-binding domain"/>
    <property type="match status" value="1"/>
</dbReference>
<gene>
    <name evidence="5" type="primary">slbp2</name>
    <name evidence="5" type="ORF">CEXT_373571</name>
</gene>
<dbReference type="GO" id="GO:0071204">
    <property type="term" value="C:histone pre-mRNA 3'end processing complex"/>
    <property type="evidence" value="ECO:0007669"/>
    <property type="project" value="TreeGrafter"/>
</dbReference>
<feature type="compositionally biased region" description="Acidic residues" evidence="3">
    <location>
        <begin position="277"/>
        <end position="288"/>
    </location>
</feature>
<feature type="compositionally biased region" description="Basic and acidic residues" evidence="3">
    <location>
        <begin position="21"/>
        <end position="33"/>
    </location>
</feature>
<feature type="compositionally biased region" description="Basic residues" evidence="3">
    <location>
        <begin position="1"/>
        <end position="11"/>
    </location>
</feature>
<feature type="compositionally biased region" description="Basic and acidic residues" evidence="3">
    <location>
        <begin position="193"/>
        <end position="205"/>
    </location>
</feature>
<dbReference type="AlphaFoldDB" id="A0AAV4S8J3"/>
<dbReference type="GO" id="GO:0071207">
    <property type="term" value="F:histone pre-mRNA stem-loop binding"/>
    <property type="evidence" value="ECO:0007669"/>
    <property type="project" value="TreeGrafter"/>
</dbReference>
<comment type="caution">
    <text evidence="5">The sequence shown here is derived from an EMBL/GenBank/DDBJ whole genome shotgun (WGS) entry which is preliminary data.</text>
</comment>
<comment type="similarity">
    <text evidence="1">Belongs to the SLBP family.</text>
</comment>
<dbReference type="FunFam" id="1.10.8.1120:FF:000001">
    <property type="entry name" value="Histone RNA hairpin-binding protein-like"/>
    <property type="match status" value="1"/>
</dbReference>
<dbReference type="GO" id="GO:0006398">
    <property type="term" value="P:mRNA 3'-end processing by stem-loop binding and cleavage"/>
    <property type="evidence" value="ECO:0007669"/>
    <property type="project" value="TreeGrafter"/>
</dbReference>
<dbReference type="GO" id="GO:0007076">
    <property type="term" value="P:mitotic chromosome condensation"/>
    <property type="evidence" value="ECO:0007669"/>
    <property type="project" value="UniProtKB-ARBA"/>
</dbReference>
<dbReference type="GO" id="GO:0005737">
    <property type="term" value="C:cytoplasm"/>
    <property type="evidence" value="ECO:0007669"/>
    <property type="project" value="TreeGrafter"/>
</dbReference>
<dbReference type="Pfam" id="PF15247">
    <property type="entry name" value="SLBP_RNA_bind"/>
    <property type="match status" value="1"/>
</dbReference>
<evidence type="ECO:0000259" key="4">
    <source>
        <dbReference type="Pfam" id="PF15247"/>
    </source>
</evidence>
<feature type="region of interest" description="Disordered" evidence="3">
    <location>
        <begin position="81"/>
        <end position="207"/>
    </location>
</feature>
<dbReference type="InterPro" id="IPR038294">
    <property type="entry name" value="SLBP_RNA_bind_sf"/>
</dbReference>
<sequence>MSSYRGKRNAGSHRNNPHYSKSGDRNSRRDKSPSKNTYDLRSVIKSKIERETLEDLDFALSTSNGRKSWYELCEEAEQEYEAEKQEIPFIHDETSVSSPMKGLSVDSPAKSKIDSAKKKGSGDNFSKCVVDSSSSKPSRKRERINESVKEIIASQPSPSLDGIKRRLGWNRVQNIPDNDSATSSMYSSDNENESEKSGPENRFETDPVVLQRRQKQISYGKNTKGYKLYLEAVPKNKRRSGDIVTPKKHLKYSRRSWDCQIKIWRKRLHQWDSKSSDEDESEDDDVDLSDMIATMQD</sequence>
<dbReference type="PANTHER" id="PTHR17408">
    <property type="entry name" value="HISTONE RNA HAIRPIN-BINDING PROTEIN"/>
    <property type="match status" value="1"/>
</dbReference>
<dbReference type="Proteomes" id="UP001054945">
    <property type="component" value="Unassembled WGS sequence"/>
</dbReference>
<proteinExistence type="inferred from homology"/>
<protein>
    <submittedName>
        <fullName evidence="5">Oocyte-specific histone RNA stem-loop-binding protein 2</fullName>
    </submittedName>
</protein>
<evidence type="ECO:0000256" key="2">
    <source>
        <dbReference type="ARBA" id="ARBA00022884"/>
    </source>
</evidence>
<feature type="region of interest" description="Disordered" evidence="3">
    <location>
        <begin position="1"/>
        <end position="44"/>
    </location>
</feature>
<evidence type="ECO:0000313" key="5">
    <source>
        <dbReference type="EMBL" id="GIY29057.1"/>
    </source>
</evidence>
<dbReference type="InterPro" id="IPR026502">
    <property type="entry name" value="SLBP1/SLBP2"/>
</dbReference>
<name>A0AAV4S8J3_CAEEX</name>
<dbReference type="GO" id="GO:0051028">
    <property type="term" value="P:mRNA transport"/>
    <property type="evidence" value="ECO:0007669"/>
    <property type="project" value="TreeGrafter"/>
</dbReference>
<keyword evidence="6" id="KW-1185">Reference proteome</keyword>
<feature type="domain" description="Histone RNA hairpin-binding protein RNA-binding" evidence="4">
    <location>
        <begin position="205"/>
        <end position="272"/>
    </location>
</feature>
<feature type="region of interest" description="Disordered" evidence="3">
    <location>
        <begin position="269"/>
        <end position="297"/>
    </location>
</feature>
<feature type="compositionally biased region" description="Polar residues" evidence="3">
    <location>
        <begin position="171"/>
        <end position="189"/>
    </location>
</feature>
<accession>A0AAV4S8J3</accession>
<evidence type="ECO:0000313" key="6">
    <source>
        <dbReference type="Proteomes" id="UP001054945"/>
    </source>
</evidence>
<keyword evidence="2" id="KW-0694">RNA-binding</keyword>